<dbReference type="AlphaFoldDB" id="A0A7X6MFW3"/>
<feature type="domain" description="AB hydrolase-1" evidence="2">
    <location>
        <begin position="30"/>
        <end position="162"/>
    </location>
</feature>
<dbReference type="GO" id="GO:0046503">
    <property type="term" value="P:glycerolipid catabolic process"/>
    <property type="evidence" value="ECO:0007669"/>
    <property type="project" value="TreeGrafter"/>
</dbReference>
<dbReference type="InterPro" id="IPR000073">
    <property type="entry name" value="AB_hydrolase_1"/>
</dbReference>
<protein>
    <submittedName>
        <fullName evidence="3">Alpha/beta hydrolase</fullName>
    </submittedName>
</protein>
<evidence type="ECO:0000256" key="1">
    <source>
        <dbReference type="SAM" id="MobiDB-lite"/>
    </source>
</evidence>
<accession>A0A7X6MFW3</accession>
<gene>
    <name evidence="3" type="ORF">HGB44_24645</name>
</gene>
<dbReference type="GO" id="GO:0004806">
    <property type="term" value="F:triacylglycerol lipase activity"/>
    <property type="evidence" value="ECO:0007669"/>
    <property type="project" value="TreeGrafter"/>
</dbReference>
<reference evidence="3 4" key="1">
    <citation type="submission" date="2020-04" db="EMBL/GenBank/DDBJ databases">
        <title>MicrobeNet Type strains.</title>
        <authorList>
            <person name="Nicholson A.C."/>
        </authorList>
    </citation>
    <scope>NUCLEOTIDE SEQUENCE [LARGE SCALE GENOMIC DNA]</scope>
    <source>
        <strain evidence="3 4">ATCC 23612</strain>
    </source>
</reference>
<evidence type="ECO:0000313" key="3">
    <source>
        <dbReference type="EMBL" id="NKZ00834.1"/>
    </source>
</evidence>
<evidence type="ECO:0000313" key="4">
    <source>
        <dbReference type="Proteomes" id="UP000553209"/>
    </source>
</evidence>
<dbReference type="InterPro" id="IPR050471">
    <property type="entry name" value="AB_hydrolase"/>
</dbReference>
<dbReference type="PANTHER" id="PTHR43433:SF5">
    <property type="entry name" value="AB HYDROLASE-1 DOMAIN-CONTAINING PROTEIN"/>
    <property type="match status" value="1"/>
</dbReference>
<sequence length="297" mass="31451">MSHHPHHSPGAHTLKVPGARIHYEVRGSGPVLLMIPGGPQDAGVYTALAERLSDRYTTVAYDPRGNSRSTLDGEPEDQRVEVHSDDAARLIAELDAGPAYVFGNSGGAQIGLDLAVRHPGSVRALLAHEPPCLMLLDDPSEVLARDQDVYDTYQREGVEAAIGKFMAMNGLGEEAGGTQEDGGREPEGAAAEGPMHEDPETFERVSGNFAYFLAHGLMPLSLYQPDVEALREGSVPVTVGLGDASAGQPIHDIGLALVRRLGTEPVAFPGDHVGFGTHPRAFAEALHGALDGAPKQR</sequence>
<comment type="caution">
    <text evidence="3">The sequence shown here is derived from an EMBL/GenBank/DDBJ whole genome shotgun (WGS) entry which is preliminary data.</text>
</comment>
<dbReference type="Gene3D" id="3.40.50.1820">
    <property type="entry name" value="alpha/beta hydrolase"/>
    <property type="match status" value="1"/>
</dbReference>
<dbReference type="RefSeq" id="WP_061080074.1">
    <property type="nucleotide sequence ID" value="NZ_JAAXPG010000028.1"/>
</dbReference>
<dbReference type="PANTHER" id="PTHR43433">
    <property type="entry name" value="HYDROLASE, ALPHA/BETA FOLD FAMILY PROTEIN"/>
    <property type="match status" value="1"/>
</dbReference>
<dbReference type="InterPro" id="IPR029058">
    <property type="entry name" value="AB_hydrolase_fold"/>
</dbReference>
<organism evidence="3 4">
    <name type="scientific">Nocardiopsis alborubida</name>
    <dbReference type="NCBI Taxonomy" id="146802"/>
    <lineage>
        <taxon>Bacteria</taxon>
        <taxon>Bacillati</taxon>
        <taxon>Actinomycetota</taxon>
        <taxon>Actinomycetes</taxon>
        <taxon>Streptosporangiales</taxon>
        <taxon>Nocardiopsidaceae</taxon>
        <taxon>Nocardiopsis</taxon>
    </lineage>
</organism>
<feature type="region of interest" description="Disordered" evidence="1">
    <location>
        <begin position="172"/>
        <end position="200"/>
    </location>
</feature>
<dbReference type="Proteomes" id="UP000553209">
    <property type="component" value="Unassembled WGS sequence"/>
</dbReference>
<dbReference type="Pfam" id="PF00561">
    <property type="entry name" value="Abhydrolase_1"/>
    <property type="match status" value="1"/>
</dbReference>
<proteinExistence type="predicted"/>
<keyword evidence="4" id="KW-1185">Reference proteome</keyword>
<keyword evidence="3" id="KW-0378">Hydrolase</keyword>
<evidence type="ECO:0000259" key="2">
    <source>
        <dbReference type="Pfam" id="PF00561"/>
    </source>
</evidence>
<dbReference type="EMBL" id="JAAXPG010000028">
    <property type="protein sequence ID" value="NKZ00834.1"/>
    <property type="molecule type" value="Genomic_DNA"/>
</dbReference>
<dbReference type="SUPFAM" id="SSF53474">
    <property type="entry name" value="alpha/beta-Hydrolases"/>
    <property type="match status" value="1"/>
</dbReference>
<name>A0A7X6MFW3_9ACTN</name>